<name>A0A0F6SQX7_9CORY</name>
<dbReference type="EMBL" id="CP011309">
    <property type="protein sequence ID" value="AKF26979.1"/>
    <property type="molecule type" value="Genomic_DNA"/>
</dbReference>
<gene>
    <name evidence="1" type="ORF">YH66_05110</name>
</gene>
<accession>A0A0F6SQX7</accession>
<dbReference type="AlphaFoldDB" id="A0A0F6SQX7"/>
<protein>
    <submittedName>
        <fullName evidence="1">Uncharacterized protein</fullName>
    </submittedName>
</protein>
<reference evidence="1 2" key="1">
    <citation type="submission" date="2015-04" db="EMBL/GenBank/DDBJ databases">
        <title>Complete Genome Sequence of Brevibacterium flavum ATCC 15168.</title>
        <authorList>
            <person name="Ahn J."/>
            <person name="Park G."/>
            <person name="Jeon W."/>
            <person name="Jang Y."/>
            <person name="Jang M."/>
            <person name="Lee H."/>
            <person name="Lee H."/>
        </authorList>
    </citation>
    <scope>NUCLEOTIDE SEQUENCE [LARGE SCALE GENOMIC DNA]</scope>
    <source>
        <strain evidence="1 2">ATCC 15168</strain>
    </source>
</reference>
<proteinExistence type="predicted"/>
<sequence>MVPKGEQYAILFQERSNGRCGVGRLHEVFVKRFQSTFPKLMVKATPVLESEAWLDAAELMEIQVEVTKPSSDEADFDIPALSQATFSYNIRPSSDQKALPRKIYDQLMGRNIKPGQLIGLSKGTETGKTIVTFAKDGRRKSFELHHENQPVASILLTDHGEDALTQPLIRGRCIDEAAEYFPMMGIEWNEKMAHGDWSQDQLDVRTVKPDDE</sequence>
<dbReference type="PATRIC" id="fig|92706.3.peg.1060"/>
<evidence type="ECO:0000313" key="2">
    <source>
        <dbReference type="Proteomes" id="UP000034037"/>
    </source>
</evidence>
<dbReference type="Proteomes" id="UP000034037">
    <property type="component" value="Chromosome"/>
</dbReference>
<organism evidence="1 2">
    <name type="scientific">[Brevibacterium] flavum</name>
    <dbReference type="NCBI Taxonomy" id="92706"/>
    <lineage>
        <taxon>Bacteria</taxon>
        <taxon>Bacillati</taxon>
        <taxon>Actinomycetota</taxon>
        <taxon>Actinomycetes</taxon>
        <taxon>Mycobacteriales</taxon>
        <taxon>Corynebacteriaceae</taxon>
        <taxon>Corynebacterium</taxon>
    </lineage>
</organism>
<evidence type="ECO:0000313" key="1">
    <source>
        <dbReference type="EMBL" id="AKF26979.1"/>
    </source>
</evidence>
<keyword evidence="2" id="KW-1185">Reference proteome</keyword>
<dbReference type="HOGENOM" id="CLU_1297826_0_0_11"/>